<dbReference type="EMBL" id="JABCKI010005860">
    <property type="protein sequence ID" value="KAG5637105.1"/>
    <property type="molecule type" value="Genomic_DNA"/>
</dbReference>
<keyword evidence="2" id="KW-1185">Reference proteome</keyword>
<organism evidence="1 2">
    <name type="scientific">Sphagnurus paluster</name>
    <dbReference type="NCBI Taxonomy" id="117069"/>
    <lineage>
        <taxon>Eukaryota</taxon>
        <taxon>Fungi</taxon>
        <taxon>Dikarya</taxon>
        <taxon>Basidiomycota</taxon>
        <taxon>Agaricomycotina</taxon>
        <taxon>Agaricomycetes</taxon>
        <taxon>Agaricomycetidae</taxon>
        <taxon>Agaricales</taxon>
        <taxon>Tricholomatineae</taxon>
        <taxon>Lyophyllaceae</taxon>
        <taxon>Sphagnurus</taxon>
    </lineage>
</organism>
<evidence type="ECO:0000313" key="1">
    <source>
        <dbReference type="EMBL" id="KAG5637105.1"/>
    </source>
</evidence>
<reference evidence="1" key="2">
    <citation type="submission" date="2021-10" db="EMBL/GenBank/DDBJ databases">
        <title>Phylogenomics reveals ancestral predisposition of the termite-cultivated fungus Termitomyces towards a domesticated lifestyle.</title>
        <authorList>
            <person name="Auxier B."/>
            <person name="Grum-Grzhimaylo A."/>
            <person name="Cardenas M.E."/>
            <person name="Lodge J.D."/>
            <person name="Laessoe T."/>
            <person name="Pedersen O."/>
            <person name="Smith M.E."/>
            <person name="Kuyper T.W."/>
            <person name="Franco-Molano E.A."/>
            <person name="Baroni T.J."/>
            <person name="Aanen D.K."/>
        </authorList>
    </citation>
    <scope>NUCLEOTIDE SEQUENCE</scope>
    <source>
        <strain evidence="1">D49</strain>
    </source>
</reference>
<comment type="caution">
    <text evidence="1">The sequence shown here is derived from an EMBL/GenBank/DDBJ whole genome shotgun (WGS) entry which is preliminary data.</text>
</comment>
<dbReference type="AlphaFoldDB" id="A0A9P7FXK2"/>
<dbReference type="SUPFAM" id="SSF52047">
    <property type="entry name" value="RNI-like"/>
    <property type="match status" value="1"/>
</dbReference>
<sequence length="381" mass="43248">MRNLSLSAPLSIYRALTLMNQTTSYHRPRFPILEYVHFAMPHMESDRAATRQLTSRSSVSLLNCAKLQEVYLESADHTFGFITDNLVVGIPYDQLTDLTIIENALNPERARSILIGCSSLIRCSFIIGQWGPDEVVTPAGNITILPHLQVLIATFTGLQPGGRISPFFDTITMPALVKLTVSAPHASDEHIAHALGRLQARSRAPLRRLALAKIRVLHQNIPGLLSMLPQLTHLHIEAPRDRVYYRYTDILSAIRYQLDHTAERAEQFMPELKVVFIADNLHSQYSDGNTGRVNLNFMGKRDVSKAFRDEVVLDAIENRCGGDVDWARFHSSDLKFLEVVTVKWKNVPQEWREDETQRRGLTRKAELESTYPVRIYLPLEP</sequence>
<name>A0A9P7FXK2_9AGAR</name>
<dbReference type="Proteomes" id="UP000717328">
    <property type="component" value="Unassembled WGS sequence"/>
</dbReference>
<proteinExistence type="predicted"/>
<accession>A0A9P7FXK2</accession>
<evidence type="ECO:0000313" key="2">
    <source>
        <dbReference type="Proteomes" id="UP000717328"/>
    </source>
</evidence>
<dbReference type="OrthoDB" id="3365698at2759"/>
<gene>
    <name evidence="1" type="ORF">H0H81_005743</name>
</gene>
<reference evidence="1" key="1">
    <citation type="submission" date="2021-02" db="EMBL/GenBank/DDBJ databases">
        <authorList>
            <person name="Nieuwenhuis M."/>
            <person name="Van De Peppel L.J.J."/>
        </authorList>
    </citation>
    <scope>NUCLEOTIDE SEQUENCE</scope>
    <source>
        <strain evidence="1">D49</strain>
    </source>
</reference>
<protein>
    <submittedName>
        <fullName evidence="1">Uncharacterized protein</fullName>
    </submittedName>
</protein>